<evidence type="ECO:0000256" key="1">
    <source>
        <dbReference type="ARBA" id="ARBA00004651"/>
    </source>
</evidence>
<evidence type="ECO:0000256" key="4">
    <source>
        <dbReference type="ARBA" id="ARBA00022989"/>
    </source>
</evidence>
<comment type="subcellular location">
    <subcellularLocation>
        <location evidence="1">Cell membrane</location>
        <topology evidence="1">Multi-pass membrane protein</topology>
    </subcellularLocation>
</comment>
<reference evidence="8 9" key="1">
    <citation type="submission" date="2016-04" db="EMBL/GenBank/DDBJ databases">
        <title>Draft genome sequence of freshwater magnetotactic bacteria Magnetospirillum marisnigri SP-1 and Magnetospirillum moscoviense BB-1.</title>
        <authorList>
            <person name="Koziaeva V."/>
            <person name="Dziuba M.V."/>
            <person name="Ivanov T.M."/>
            <person name="Kuznetsov B."/>
            <person name="Grouzdev D.S."/>
        </authorList>
    </citation>
    <scope>NUCLEOTIDE SEQUENCE [LARGE SCALE GENOMIC DNA]</scope>
    <source>
        <strain evidence="8 9">SP-1</strain>
    </source>
</reference>
<dbReference type="InterPro" id="IPR018076">
    <property type="entry name" value="T2SS_GspF_dom"/>
</dbReference>
<keyword evidence="9" id="KW-1185">Reference proteome</keyword>
<evidence type="ECO:0000256" key="6">
    <source>
        <dbReference type="SAM" id="Phobius"/>
    </source>
</evidence>
<feature type="transmembrane region" description="Helical" evidence="6">
    <location>
        <begin position="285"/>
        <end position="307"/>
    </location>
</feature>
<dbReference type="STRING" id="1285242.A6A04_18275"/>
<feature type="domain" description="Type II secretion system protein GspF" evidence="7">
    <location>
        <begin position="174"/>
        <end position="301"/>
    </location>
</feature>
<comment type="caution">
    <text evidence="8">The sequence shown here is derived from an EMBL/GenBank/DDBJ whole genome shotgun (WGS) entry which is preliminary data.</text>
</comment>
<evidence type="ECO:0000313" key="9">
    <source>
        <dbReference type="Proteomes" id="UP000078428"/>
    </source>
</evidence>
<dbReference type="AlphaFoldDB" id="A0A178MQW2"/>
<evidence type="ECO:0000259" key="7">
    <source>
        <dbReference type="Pfam" id="PF00482"/>
    </source>
</evidence>
<dbReference type="PANTHER" id="PTHR35007:SF2">
    <property type="entry name" value="PILUS ASSEMBLE PROTEIN"/>
    <property type="match status" value="1"/>
</dbReference>
<evidence type="ECO:0000256" key="2">
    <source>
        <dbReference type="ARBA" id="ARBA00022475"/>
    </source>
</evidence>
<protein>
    <submittedName>
        <fullName evidence="8">Pilus assembly protein TadC</fullName>
    </submittedName>
</protein>
<dbReference type="OrthoDB" id="9810662at2"/>
<feature type="transmembrane region" description="Helical" evidence="6">
    <location>
        <begin position="6"/>
        <end position="27"/>
    </location>
</feature>
<gene>
    <name evidence="8" type="ORF">A6A04_18275</name>
</gene>
<keyword evidence="2" id="KW-1003">Cell membrane</keyword>
<sequence>MLPTLIMIGAAIAAFVSVLALSLPLLARDRLSNRLKAVAARRQELSVQQRAALAQGRRKAPPRRRLALMRAVVDRLKLQDLLEARELKARLAQAGWRGQSAPLTFIFARVALPVVLLAFGLVYATTVFAHLPLANRAFILVGAMAAGAYLPSLLLTNAVQKRQASIARAFPDALDLMVICVDAGLSVEATLGRVVEELGPESPELAEEFGLAAAELAFLGDRRHAWENLAERTGLASVRSLSTTLLQSEKYGTPVSQALKVLAQENRESRMSEAEKKAAALPAKLTVPMIVFFLPVLFLVIAGPAAIQVSGVMK</sequence>
<name>A0A178MQW2_9PROT</name>
<dbReference type="Pfam" id="PF00482">
    <property type="entry name" value="T2SSF"/>
    <property type="match status" value="1"/>
</dbReference>
<evidence type="ECO:0000256" key="5">
    <source>
        <dbReference type="ARBA" id="ARBA00023136"/>
    </source>
</evidence>
<organism evidence="8 9">
    <name type="scientific">Paramagnetospirillum marisnigri</name>
    <dbReference type="NCBI Taxonomy" id="1285242"/>
    <lineage>
        <taxon>Bacteria</taxon>
        <taxon>Pseudomonadati</taxon>
        <taxon>Pseudomonadota</taxon>
        <taxon>Alphaproteobacteria</taxon>
        <taxon>Rhodospirillales</taxon>
        <taxon>Magnetospirillaceae</taxon>
        <taxon>Paramagnetospirillum</taxon>
    </lineage>
</organism>
<dbReference type="PANTHER" id="PTHR35007">
    <property type="entry name" value="INTEGRAL MEMBRANE PROTEIN-RELATED"/>
    <property type="match status" value="1"/>
</dbReference>
<dbReference type="RefSeq" id="WP_068492314.1">
    <property type="nucleotide sequence ID" value="NZ_LWQT01000054.1"/>
</dbReference>
<dbReference type="Proteomes" id="UP000078428">
    <property type="component" value="Unassembled WGS sequence"/>
</dbReference>
<evidence type="ECO:0000256" key="3">
    <source>
        <dbReference type="ARBA" id="ARBA00022692"/>
    </source>
</evidence>
<keyword evidence="4 6" id="KW-1133">Transmembrane helix</keyword>
<evidence type="ECO:0000313" key="8">
    <source>
        <dbReference type="EMBL" id="OAN50427.1"/>
    </source>
</evidence>
<feature type="transmembrane region" description="Helical" evidence="6">
    <location>
        <begin position="106"/>
        <end position="131"/>
    </location>
</feature>
<dbReference type="GO" id="GO:0005886">
    <property type="term" value="C:plasma membrane"/>
    <property type="evidence" value="ECO:0007669"/>
    <property type="project" value="UniProtKB-SubCell"/>
</dbReference>
<proteinExistence type="predicted"/>
<accession>A0A178MQW2</accession>
<keyword evidence="3 6" id="KW-0812">Transmembrane</keyword>
<keyword evidence="5 6" id="KW-0472">Membrane</keyword>
<dbReference type="EMBL" id="LWQT01000054">
    <property type="protein sequence ID" value="OAN50427.1"/>
    <property type="molecule type" value="Genomic_DNA"/>
</dbReference>
<feature type="transmembrane region" description="Helical" evidence="6">
    <location>
        <begin position="137"/>
        <end position="159"/>
    </location>
</feature>